<comment type="caution">
    <text evidence="4">The sequence shown here is derived from an EMBL/GenBank/DDBJ whole genome shotgun (WGS) entry which is preliminary data.</text>
</comment>
<dbReference type="InterPro" id="IPR015938">
    <property type="entry name" value="Glycine_N-acyltransferase_N"/>
</dbReference>
<dbReference type="GO" id="GO:0016410">
    <property type="term" value="F:N-acyltransferase activity"/>
    <property type="evidence" value="ECO:0007669"/>
    <property type="project" value="UniProtKB-UniRule"/>
</dbReference>
<feature type="region of interest" description="Disordered" evidence="2">
    <location>
        <begin position="418"/>
        <end position="450"/>
    </location>
</feature>
<dbReference type="Pfam" id="PF06021">
    <property type="entry name" value="Gly_acyl_tr_N"/>
    <property type="match status" value="1"/>
</dbReference>
<feature type="compositionally biased region" description="Low complexity" evidence="2">
    <location>
        <begin position="418"/>
        <end position="439"/>
    </location>
</feature>
<evidence type="ECO:0000256" key="2">
    <source>
        <dbReference type="SAM" id="MobiDB-lite"/>
    </source>
</evidence>
<keyword evidence="5" id="KW-1185">Reference proteome</keyword>
<comment type="similarity">
    <text evidence="1">Belongs to the glycine N-acyltransferase family.</text>
</comment>
<evidence type="ECO:0000313" key="4">
    <source>
        <dbReference type="EMBL" id="KAK7473347.1"/>
    </source>
</evidence>
<evidence type="ECO:0000256" key="1">
    <source>
        <dbReference type="RuleBase" id="RU368002"/>
    </source>
</evidence>
<dbReference type="PANTHER" id="PTHR15298:SF1">
    <property type="entry name" value="GLYCINE N-ACYLTRANSFERASE-LIKE PROTEIN"/>
    <property type="match status" value="1"/>
</dbReference>
<gene>
    <name evidence="4" type="ORF">BaRGS_00035395</name>
</gene>
<organism evidence="4 5">
    <name type="scientific">Batillaria attramentaria</name>
    <dbReference type="NCBI Taxonomy" id="370345"/>
    <lineage>
        <taxon>Eukaryota</taxon>
        <taxon>Metazoa</taxon>
        <taxon>Spiralia</taxon>
        <taxon>Lophotrochozoa</taxon>
        <taxon>Mollusca</taxon>
        <taxon>Gastropoda</taxon>
        <taxon>Caenogastropoda</taxon>
        <taxon>Sorbeoconcha</taxon>
        <taxon>Cerithioidea</taxon>
        <taxon>Batillariidae</taxon>
        <taxon>Batillaria</taxon>
    </lineage>
</organism>
<keyword evidence="1" id="KW-0012">Acyltransferase</keyword>
<reference evidence="4 5" key="1">
    <citation type="journal article" date="2023" name="Sci. Data">
        <title>Genome assembly of the Korean intertidal mud-creeper Batillaria attramentaria.</title>
        <authorList>
            <person name="Patra A.K."/>
            <person name="Ho P.T."/>
            <person name="Jun S."/>
            <person name="Lee S.J."/>
            <person name="Kim Y."/>
            <person name="Won Y.J."/>
        </authorList>
    </citation>
    <scope>NUCLEOTIDE SEQUENCE [LARGE SCALE GENOMIC DNA]</scope>
    <source>
        <strain evidence="4">Wonlab-2016</strain>
    </source>
</reference>
<dbReference type="EMBL" id="JACVVK020000473">
    <property type="protein sequence ID" value="KAK7473347.1"/>
    <property type="molecule type" value="Genomic_DNA"/>
</dbReference>
<dbReference type="AlphaFoldDB" id="A0ABD0JEK7"/>
<accession>A0ABD0JEK7</accession>
<dbReference type="InterPro" id="IPR016181">
    <property type="entry name" value="Acyl_CoA_acyltransferase"/>
</dbReference>
<keyword evidence="1" id="KW-0808">Transferase</keyword>
<dbReference type="InterPro" id="IPR000182">
    <property type="entry name" value="GNAT_dom"/>
</dbReference>
<dbReference type="Pfam" id="PF08445">
    <property type="entry name" value="FR47"/>
    <property type="match status" value="1"/>
</dbReference>
<evidence type="ECO:0000259" key="3">
    <source>
        <dbReference type="PROSITE" id="PS51186"/>
    </source>
</evidence>
<sequence length="496" mass="56050">MQSWSSQGQPMFTFVRSLAGNFKRGKKGYRTLKTRSARGTPSPFPRQRAALIDSRVRASISSRRHCQVHRLSLRAVCAKFFHRLTFRWFIRLWHIASDYELRWNTALDRYTLNRFTQGQAVHLKELQELEEQDSTMIYKLLSNEEVVELKKELRHDLPGSAKMFYILSNFLQGLMAGFEVIVDHWPSWQCIILRPESPDAVPSYFRHYNICHTRSVKAFRFFIQRPCVIDWNKPVCFTGVPYDALPTLQEQSRKHGGRLSSVENRFMYAWTKSEPPEELPVPEGYTLTRLTAKDAPALCERWKHYRPDPALDLYMQVITEQFDSSAIVTKEGQLVAYIGMQFNGAMAMLHVDPNYRGRGLGQIVLVDLTRKLLAKGNTAYGLIPTKDTSFIATSSQKLGFTWVPQGSMAWARYLPKSSSPTPVPASSTSSTKSVTPDSTATSTEKLPCKSHSGGCVDEGEGAGHLFLTALPLSCNECADISNDPVTSPSHVRVGIS</sequence>
<dbReference type="CDD" id="cd04301">
    <property type="entry name" value="NAT_SF"/>
    <property type="match status" value="1"/>
</dbReference>
<dbReference type="PROSITE" id="PS51186">
    <property type="entry name" value="GNAT"/>
    <property type="match status" value="1"/>
</dbReference>
<dbReference type="EC" id="2.3.1.-" evidence="1"/>
<feature type="domain" description="N-acetyltransferase" evidence="3">
    <location>
        <begin position="285"/>
        <end position="415"/>
    </location>
</feature>
<name>A0ABD0JEK7_9CAEN</name>
<evidence type="ECO:0000313" key="5">
    <source>
        <dbReference type="Proteomes" id="UP001519460"/>
    </source>
</evidence>
<dbReference type="Gene3D" id="3.40.630.30">
    <property type="match status" value="1"/>
</dbReference>
<dbReference type="InterPro" id="IPR013653">
    <property type="entry name" value="GCN5-like_dom"/>
</dbReference>
<proteinExistence type="inferred from homology"/>
<dbReference type="Proteomes" id="UP001519460">
    <property type="component" value="Unassembled WGS sequence"/>
</dbReference>
<dbReference type="PANTHER" id="PTHR15298">
    <property type="entry name" value="L-COA N-ACYLTRANSFERASE-RELATED"/>
    <property type="match status" value="1"/>
</dbReference>
<protein>
    <recommendedName>
        <fullName evidence="1">Glycine N-acyltransferase-like protein</fullName>
        <ecNumber evidence="1">2.3.1.-</ecNumber>
    </recommendedName>
</protein>
<dbReference type="InterPro" id="IPR010313">
    <property type="entry name" value="Glycine_N-acyltransferase"/>
</dbReference>
<dbReference type="SUPFAM" id="SSF55729">
    <property type="entry name" value="Acyl-CoA N-acyltransferases (Nat)"/>
    <property type="match status" value="1"/>
</dbReference>